<feature type="domain" description="CCDC113/CCDC96 coiled-coil" evidence="9">
    <location>
        <begin position="209"/>
        <end position="317"/>
    </location>
</feature>
<dbReference type="Proteomes" id="UP000283210">
    <property type="component" value="Chromosome 6"/>
</dbReference>
<dbReference type="Pfam" id="PF13870">
    <property type="entry name" value="CCDC113_CCDC96_CC"/>
    <property type="match status" value="1"/>
</dbReference>
<feature type="coiled-coil region" evidence="7">
    <location>
        <begin position="165"/>
        <end position="192"/>
    </location>
</feature>
<evidence type="ECO:0000259" key="9">
    <source>
        <dbReference type="Pfam" id="PF13870"/>
    </source>
</evidence>
<evidence type="ECO:0000256" key="2">
    <source>
        <dbReference type="ARBA" id="ARBA00022794"/>
    </source>
</evidence>
<evidence type="ECO:0000313" key="11">
    <source>
        <dbReference type="Proteomes" id="UP000283210"/>
    </source>
</evidence>
<keyword evidence="4" id="KW-0966">Cell projection</keyword>
<feature type="compositionally biased region" description="Polar residues" evidence="8">
    <location>
        <begin position="344"/>
        <end position="353"/>
    </location>
</feature>
<evidence type="ECO:0000256" key="8">
    <source>
        <dbReference type="SAM" id="MobiDB-lite"/>
    </source>
</evidence>
<dbReference type="AlphaFoldDB" id="A0A437DBM7"/>
<name>A0A437DBM7_ORYJA</name>
<evidence type="ECO:0000256" key="1">
    <source>
        <dbReference type="ARBA" id="ARBA00004138"/>
    </source>
</evidence>
<evidence type="ECO:0000313" key="10">
    <source>
        <dbReference type="EMBL" id="RVE72262.1"/>
    </source>
</evidence>
<gene>
    <name evidence="10" type="ORF">OJAV_G00060020</name>
</gene>
<dbReference type="PANTHER" id="PTHR15654:SF2">
    <property type="entry name" value="COILED-COIL DOMAIN-CONTAINING PROTEIN 113"/>
    <property type="match status" value="1"/>
</dbReference>
<accession>A0A437DBM7</accession>
<dbReference type="PANTHER" id="PTHR15654">
    <property type="entry name" value="COILED-COIL DOMAIN-CONTAINING PROTEIN 113-RELATED"/>
    <property type="match status" value="1"/>
</dbReference>
<dbReference type="GO" id="GO:0005930">
    <property type="term" value="C:axoneme"/>
    <property type="evidence" value="ECO:0007669"/>
    <property type="project" value="TreeGrafter"/>
</dbReference>
<keyword evidence="3 7" id="KW-0175">Coiled coil</keyword>
<evidence type="ECO:0000256" key="6">
    <source>
        <dbReference type="ARBA" id="ARBA00044798"/>
    </source>
</evidence>
<evidence type="ECO:0000256" key="5">
    <source>
        <dbReference type="ARBA" id="ARBA00044506"/>
    </source>
</evidence>
<feature type="coiled-coil region" evidence="7">
    <location>
        <begin position="70"/>
        <end position="104"/>
    </location>
</feature>
<organism evidence="10 11">
    <name type="scientific">Oryzias javanicus</name>
    <name type="common">Javanese ricefish</name>
    <name type="synonym">Aplocheilus javanicus</name>
    <dbReference type="NCBI Taxonomy" id="123683"/>
    <lineage>
        <taxon>Eukaryota</taxon>
        <taxon>Metazoa</taxon>
        <taxon>Chordata</taxon>
        <taxon>Craniata</taxon>
        <taxon>Vertebrata</taxon>
        <taxon>Euteleostomi</taxon>
        <taxon>Actinopterygii</taxon>
        <taxon>Neopterygii</taxon>
        <taxon>Teleostei</taxon>
        <taxon>Neoteleostei</taxon>
        <taxon>Acanthomorphata</taxon>
        <taxon>Ovalentaria</taxon>
        <taxon>Atherinomorphae</taxon>
        <taxon>Beloniformes</taxon>
        <taxon>Adrianichthyidae</taxon>
        <taxon>Oryziinae</taxon>
        <taxon>Oryzias</taxon>
    </lineage>
</organism>
<protein>
    <recommendedName>
        <fullName evidence="6">Cilia- and flagella-associated protein 263</fullName>
    </recommendedName>
</protein>
<dbReference type="InterPro" id="IPR025254">
    <property type="entry name" value="CCDC113/CCDC96_CC"/>
</dbReference>
<evidence type="ECO:0000256" key="4">
    <source>
        <dbReference type="ARBA" id="ARBA00023273"/>
    </source>
</evidence>
<evidence type="ECO:0000256" key="7">
    <source>
        <dbReference type="SAM" id="Coils"/>
    </source>
</evidence>
<dbReference type="EMBL" id="CM012442">
    <property type="protein sequence ID" value="RVE72262.1"/>
    <property type="molecule type" value="Genomic_DNA"/>
</dbReference>
<comment type="similarity">
    <text evidence="5">Belongs to the CFAP263 family.</text>
</comment>
<dbReference type="GO" id="GO:0036064">
    <property type="term" value="C:ciliary basal body"/>
    <property type="evidence" value="ECO:0007669"/>
    <property type="project" value="TreeGrafter"/>
</dbReference>
<comment type="subcellular location">
    <subcellularLocation>
        <location evidence="1">Cell projection</location>
        <location evidence="1">Cilium</location>
    </subcellularLocation>
</comment>
<dbReference type="GO" id="GO:0060271">
    <property type="term" value="P:cilium assembly"/>
    <property type="evidence" value="ECO:0007669"/>
    <property type="project" value="TreeGrafter"/>
</dbReference>
<reference evidence="10 11" key="1">
    <citation type="submission" date="2018-11" db="EMBL/GenBank/DDBJ databases">
        <authorList>
            <person name="Lopez-Roques C."/>
            <person name="Donnadieu C."/>
            <person name="Bouchez O."/>
            <person name="Klopp C."/>
            <person name="Cabau C."/>
            <person name="Zahm M."/>
        </authorList>
    </citation>
    <scope>NUCLEOTIDE SEQUENCE [LARGE SCALE GENOMIC DNA]</scope>
    <source>
        <strain evidence="10">RS831</strain>
        <tissue evidence="10">Whole body</tissue>
    </source>
</reference>
<dbReference type="OrthoDB" id="10259713at2759"/>
<keyword evidence="2" id="KW-0970">Cilium biogenesis/degradation</keyword>
<feature type="compositionally biased region" description="Basic and acidic residues" evidence="8">
    <location>
        <begin position="327"/>
        <end position="342"/>
    </location>
</feature>
<keyword evidence="11" id="KW-1185">Reference proteome</keyword>
<proteinExistence type="inferred from homology"/>
<sequence length="360" mass="42030">MENKEKGKTNSKAELIYKQIEQLRVSNAALLGEVDMFERFMARLDPEDLLGPQESELQTGGQPSWTVDGMLTFEQKFHIAQQEIKETRQEKERVKQELERIIESRKASLMEADSRRAEIRKAKDQFERSVLNFTGSNQTDVEKLLRCFQDHSQQKTKLEMFHQKNTSLRLKIKKLLQQLKEKKEKQEKEDLEVHLMDQEVGSLERNSADMRRKCFQEQQEISSHTEELRRLSAASSELDDRILKGNRTLEHLEEKTQAAESERLKAETRQQRLRRQMEDYQVPDVSEYMQAKARLKELQAGVRSMQRKVAIAERSLESCTRAWIKQEDAPRSADAAGHDGQEIHPSSSESLNVTFRKDQN</sequence>
<dbReference type="InterPro" id="IPR051885">
    <property type="entry name" value="CC_CF"/>
</dbReference>
<feature type="region of interest" description="Disordered" evidence="8">
    <location>
        <begin position="327"/>
        <end position="360"/>
    </location>
</feature>
<feature type="coiled-coil region" evidence="7">
    <location>
        <begin position="242"/>
        <end position="315"/>
    </location>
</feature>
<reference evidence="10 11" key="2">
    <citation type="submission" date="2019-01" db="EMBL/GenBank/DDBJ databases">
        <title>A chromosome length genome reference of the Java medaka (oryzias javanicus).</title>
        <authorList>
            <person name="Herpin A."/>
            <person name="Takehana Y."/>
            <person name="Naruse K."/>
            <person name="Ansai S."/>
            <person name="Kawaguchi M."/>
        </authorList>
    </citation>
    <scope>NUCLEOTIDE SEQUENCE [LARGE SCALE GENOMIC DNA]</scope>
    <source>
        <strain evidence="10">RS831</strain>
        <tissue evidence="10">Whole body</tissue>
    </source>
</reference>
<evidence type="ECO:0000256" key="3">
    <source>
        <dbReference type="ARBA" id="ARBA00023054"/>
    </source>
</evidence>